<name>A0A1H6G491_9EURY</name>
<dbReference type="Pfam" id="PF07690">
    <property type="entry name" value="MFS_1"/>
    <property type="match status" value="1"/>
</dbReference>
<accession>A0A1H6G491</accession>
<keyword evidence="1" id="KW-0812">Transmembrane</keyword>
<keyword evidence="4" id="KW-1185">Reference proteome</keyword>
<dbReference type="InterPro" id="IPR020846">
    <property type="entry name" value="MFS_dom"/>
</dbReference>
<protein>
    <submittedName>
        <fullName evidence="3">Predicted arabinose efflux permease, MFS family</fullName>
    </submittedName>
</protein>
<evidence type="ECO:0000313" key="4">
    <source>
        <dbReference type="Proteomes" id="UP000199112"/>
    </source>
</evidence>
<evidence type="ECO:0000313" key="3">
    <source>
        <dbReference type="EMBL" id="SEH17430.1"/>
    </source>
</evidence>
<feature type="transmembrane region" description="Helical" evidence="1">
    <location>
        <begin position="82"/>
        <end position="100"/>
    </location>
</feature>
<organism evidence="3 4">
    <name type="scientific">Natronorubrum sediminis</name>
    <dbReference type="NCBI Taxonomy" id="640943"/>
    <lineage>
        <taxon>Archaea</taxon>
        <taxon>Methanobacteriati</taxon>
        <taxon>Methanobacteriota</taxon>
        <taxon>Stenosarchaea group</taxon>
        <taxon>Halobacteria</taxon>
        <taxon>Halobacteriales</taxon>
        <taxon>Natrialbaceae</taxon>
        <taxon>Natronorubrum</taxon>
    </lineage>
</organism>
<proteinExistence type="predicted"/>
<feature type="transmembrane region" description="Helical" evidence="1">
    <location>
        <begin position="18"/>
        <end position="37"/>
    </location>
</feature>
<dbReference type="SUPFAM" id="SSF103473">
    <property type="entry name" value="MFS general substrate transporter"/>
    <property type="match status" value="1"/>
</dbReference>
<feature type="transmembrane region" description="Helical" evidence="1">
    <location>
        <begin position="49"/>
        <end position="70"/>
    </location>
</feature>
<keyword evidence="1" id="KW-1133">Transmembrane helix</keyword>
<reference evidence="4" key="1">
    <citation type="submission" date="2016-10" db="EMBL/GenBank/DDBJ databases">
        <authorList>
            <person name="Varghese N."/>
            <person name="Submissions S."/>
        </authorList>
    </citation>
    <scope>NUCLEOTIDE SEQUENCE [LARGE SCALE GENOMIC DNA]</scope>
    <source>
        <strain evidence="4">CGMCC 1.8981</strain>
    </source>
</reference>
<dbReference type="InterPro" id="IPR011701">
    <property type="entry name" value="MFS"/>
</dbReference>
<dbReference type="OrthoDB" id="306263at2157"/>
<dbReference type="PANTHER" id="PTHR23527:SF1">
    <property type="entry name" value="BLL3282 PROTEIN"/>
    <property type="match status" value="1"/>
</dbReference>
<dbReference type="InterPro" id="IPR036259">
    <property type="entry name" value="MFS_trans_sf"/>
</dbReference>
<dbReference type="EMBL" id="FNWL01000004">
    <property type="protein sequence ID" value="SEH17430.1"/>
    <property type="molecule type" value="Genomic_DNA"/>
</dbReference>
<dbReference type="GO" id="GO:0022857">
    <property type="term" value="F:transmembrane transporter activity"/>
    <property type="evidence" value="ECO:0007669"/>
    <property type="project" value="InterPro"/>
</dbReference>
<dbReference type="AlphaFoldDB" id="A0A1H6G491"/>
<dbReference type="Proteomes" id="UP000199112">
    <property type="component" value="Unassembled WGS sequence"/>
</dbReference>
<dbReference type="InterPro" id="IPR052952">
    <property type="entry name" value="MFS-Transporter"/>
</dbReference>
<sequence length="397" mass="41042">MTAVTQSAHGRSWQANTLLILLWQVSASICFYAVYAVTPFVRDEFGLSATLIGVMVTAMMLGYTLFLVPAGAIIDTYGEGRTLVVGLLGLAGGAVGITAAPTYATVLGTVFVIGGFYATAIPGTNKAVFNVIPDDRLNTSMGIKQVGVTAGSGISSIVIPWFGATRFGWEVGFLLTGILAVVVTGVFRLMYGAGGAGSDASALDIRGHFAKPEYALLTAAGFFLGAGLFTTTGYTILFVEESIGASVVFAGITLAVAQGSGSVGRIAFGWLADKLAAPLAISTLRILLFQAAGASVLFFLATQVQTNLTSLVYFVFLGFFVLGFTGIYYSCIGSMVDADEIGSATAGGQLALNGGALLAPPVFGFFVDTSGYDTAWAMLGVSTVVAFALLVLARRQL</sequence>
<dbReference type="PROSITE" id="PS50850">
    <property type="entry name" value="MFS"/>
    <property type="match status" value="1"/>
</dbReference>
<feature type="transmembrane region" description="Helical" evidence="1">
    <location>
        <begin position="311"/>
        <end position="329"/>
    </location>
</feature>
<feature type="transmembrane region" description="Helical" evidence="1">
    <location>
        <begin position="275"/>
        <end position="299"/>
    </location>
</feature>
<feature type="transmembrane region" description="Helical" evidence="1">
    <location>
        <begin position="375"/>
        <end position="393"/>
    </location>
</feature>
<feature type="transmembrane region" description="Helical" evidence="1">
    <location>
        <begin position="171"/>
        <end position="193"/>
    </location>
</feature>
<feature type="domain" description="Major facilitator superfamily (MFS) profile" evidence="2">
    <location>
        <begin position="16"/>
        <end position="397"/>
    </location>
</feature>
<dbReference type="RefSeq" id="WP_090507936.1">
    <property type="nucleotide sequence ID" value="NZ_FNWL01000004.1"/>
</dbReference>
<gene>
    <name evidence="3" type="ORF">SAMN04487967_3168</name>
</gene>
<feature type="transmembrane region" description="Helical" evidence="1">
    <location>
        <begin position="146"/>
        <end position="165"/>
    </location>
</feature>
<dbReference type="Gene3D" id="1.20.1250.20">
    <property type="entry name" value="MFS general substrate transporter like domains"/>
    <property type="match status" value="2"/>
</dbReference>
<evidence type="ECO:0000256" key="1">
    <source>
        <dbReference type="SAM" id="Phobius"/>
    </source>
</evidence>
<keyword evidence="1" id="KW-0472">Membrane</keyword>
<dbReference type="PANTHER" id="PTHR23527">
    <property type="entry name" value="BLL3282 PROTEIN"/>
    <property type="match status" value="1"/>
</dbReference>
<evidence type="ECO:0000259" key="2">
    <source>
        <dbReference type="PROSITE" id="PS50850"/>
    </source>
</evidence>
<feature type="transmembrane region" description="Helical" evidence="1">
    <location>
        <begin position="243"/>
        <end position="263"/>
    </location>
</feature>
<feature type="transmembrane region" description="Helical" evidence="1">
    <location>
        <begin position="214"/>
        <end position="237"/>
    </location>
</feature>